<evidence type="ECO:0000313" key="2">
    <source>
        <dbReference type="Proteomes" id="UP000183208"/>
    </source>
</evidence>
<proteinExistence type="predicted"/>
<name>A0A1H5JL42_9BRAD</name>
<dbReference type="Proteomes" id="UP000183208">
    <property type="component" value="Unassembled WGS sequence"/>
</dbReference>
<gene>
    <name evidence="1" type="ORF">SAMN05444171_7846</name>
</gene>
<protein>
    <submittedName>
        <fullName evidence="1">Uncharacterized protein</fullName>
    </submittedName>
</protein>
<organism evidence="1 2">
    <name type="scientific">Bradyrhizobium lablabi</name>
    <dbReference type="NCBI Taxonomy" id="722472"/>
    <lineage>
        <taxon>Bacteria</taxon>
        <taxon>Pseudomonadati</taxon>
        <taxon>Pseudomonadota</taxon>
        <taxon>Alphaproteobacteria</taxon>
        <taxon>Hyphomicrobiales</taxon>
        <taxon>Nitrobacteraceae</taxon>
        <taxon>Bradyrhizobium</taxon>
    </lineage>
</organism>
<dbReference type="OrthoDB" id="8117437at2"/>
<dbReference type="RefSeq" id="WP_074830621.1">
    <property type="nucleotide sequence ID" value="NZ_FNTI01000001.1"/>
</dbReference>
<dbReference type="EMBL" id="FNTI01000001">
    <property type="protein sequence ID" value="SEE52338.1"/>
    <property type="molecule type" value="Genomic_DNA"/>
</dbReference>
<accession>A0A1H5JL42</accession>
<evidence type="ECO:0000313" key="1">
    <source>
        <dbReference type="EMBL" id="SEE52338.1"/>
    </source>
</evidence>
<sequence length="73" mass="8201">MSQMVERVARAIGCMDEDRCSIDDPYHEGMAKCPRCLNAARAAIEAMREPPKEMGWPESLSQYWRAGIDGALK</sequence>
<reference evidence="1 2" key="1">
    <citation type="submission" date="2016-10" db="EMBL/GenBank/DDBJ databases">
        <authorList>
            <person name="de Groot N.N."/>
        </authorList>
    </citation>
    <scope>NUCLEOTIDE SEQUENCE [LARGE SCALE GENOMIC DNA]</scope>
    <source>
        <strain evidence="1 2">GAS522</strain>
    </source>
</reference>
<dbReference type="AlphaFoldDB" id="A0A1H5JL42"/>